<dbReference type="Proteomes" id="UP000321307">
    <property type="component" value="Unassembled WGS sequence"/>
</dbReference>
<dbReference type="Pfam" id="PF06891">
    <property type="entry name" value="P2_Phage_GpR"/>
    <property type="match status" value="1"/>
</dbReference>
<protein>
    <submittedName>
        <fullName evidence="1">Phage tail protein</fullName>
    </submittedName>
</protein>
<organism evidence="1 2">
    <name type="scientific">Serratia ureilytica</name>
    <dbReference type="NCBI Taxonomy" id="300181"/>
    <lineage>
        <taxon>Bacteria</taxon>
        <taxon>Pseudomonadati</taxon>
        <taxon>Pseudomonadota</taxon>
        <taxon>Gammaproteobacteria</taxon>
        <taxon>Enterobacterales</taxon>
        <taxon>Yersiniaceae</taxon>
        <taxon>Serratia</taxon>
    </lineage>
</organism>
<dbReference type="EMBL" id="VOUP01000012">
    <property type="protein sequence ID" value="TXE26928.1"/>
    <property type="molecule type" value="Genomic_DNA"/>
</dbReference>
<dbReference type="InterPro" id="IPR009678">
    <property type="entry name" value="Phage_tail_completion_R"/>
</dbReference>
<evidence type="ECO:0000313" key="1">
    <source>
        <dbReference type="EMBL" id="TXE26928.1"/>
    </source>
</evidence>
<comment type="caution">
    <text evidence="1">The sequence shown here is derived from an EMBL/GenBank/DDBJ whole genome shotgun (WGS) entry which is preliminary data.</text>
</comment>
<accession>A0A9X9BZU5</accession>
<evidence type="ECO:0000313" key="2">
    <source>
        <dbReference type="Proteomes" id="UP000321307"/>
    </source>
</evidence>
<dbReference type="AlphaFoldDB" id="A0A9X9BZU5"/>
<reference evidence="1 2" key="1">
    <citation type="submission" date="2019-07" db="EMBL/GenBank/DDBJ databases">
        <title>Serratia strains were isolated from fresh produce.</title>
        <authorList>
            <person name="Cho G.-S."/>
            <person name="Stein M."/>
            <person name="Lee W."/>
            <person name="Suh S.H."/>
            <person name="Franz C.M.A.P."/>
        </authorList>
    </citation>
    <scope>NUCLEOTIDE SEQUENCE [LARGE SCALE GENOMIC DNA]</scope>
    <source>
        <strain evidence="1 2">S17</strain>
    </source>
</reference>
<sequence>MLLKQKRLREFLLSNVDYLTKNPEKLRIDIENGAVAGGLAATLSHQHRYTAGVLIMDWDGNTHVLFTLFEMWLRTHQPDILATQDAQKTGFTYALQTLDNDLLDIKIWLKLTERVFVENKGQAMIVTPKDEPPPPEGETDPWLLCDSNGKIVQRVTP</sequence>
<proteinExistence type="predicted"/>
<name>A0A9X9BZU5_9GAMM</name>
<dbReference type="RefSeq" id="WP_147838697.1">
    <property type="nucleotide sequence ID" value="NZ_VOUP01000012.1"/>
</dbReference>
<gene>
    <name evidence="1" type="ORF">FOT63_18515</name>
</gene>